<dbReference type="GO" id="GO:0005634">
    <property type="term" value="C:nucleus"/>
    <property type="evidence" value="ECO:0007669"/>
    <property type="project" value="UniProtKB-SubCell"/>
</dbReference>
<feature type="region of interest" description="Disordered" evidence="7">
    <location>
        <begin position="1"/>
        <end position="35"/>
    </location>
</feature>
<dbReference type="AlphaFoldDB" id="A0A3S3MDL5"/>
<dbReference type="Pfam" id="PF04434">
    <property type="entry name" value="SWIM"/>
    <property type="match status" value="1"/>
</dbReference>
<dbReference type="PROSITE" id="PS50966">
    <property type="entry name" value="ZF_SWIM"/>
    <property type="match status" value="1"/>
</dbReference>
<evidence type="ECO:0000256" key="6">
    <source>
        <dbReference type="RuleBase" id="RU367018"/>
    </source>
</evidence>
<proteinExistence type="inferred from homology"/>
<comment type="function">
    <text evidence="6">Putative transcription activator involved in regulating light control of development.</text>
</comment>
<comment type="similarity">
    <text evidence="1 6">Belongs to the FHY3/FAR1 family.</text>
</comment>
<dbReference type="EMBL" id="QPKB01000001">
    <property type="protein sequence ID" value="RWR74471.1"/>
    <property type="molecule type" value="Genomic_DNA"/>
</dbReference>
<organism evidence="9 10">
    <name type="scientific">Cinnamomum micranthum f. kanehirae</name>
    <dbReference type="NCBI Taxonomy" id="337451"/>
    <lineage>
        <taxon>Eukaryota</taxon>
        <taxon>Viridiplantae</taxon>
        <taxon>Streptophyta</taxon>
        <taxon>Embryophyta</taxon>
        <taxon>Tracheophyta</taxon>
        <taxon>Spermatophyta</taxon>
        <taxon>Magnoliopsida</taxon>
        <taxon>Magnoliidae</taxon>
        <taxon>Laurales</taxon>
        <taxon>Lauraceae</taxon>
        <taxon>Cinnamomum</taxon>
    </lineage>
</organism>
<dbReference type="STRING" id="337451.A0A3S3MDL5"/>
<dbReference type="InterPro" id="IPR018289">
    <property type="entry name" value="MULE_transposase_dom"/>
</dbReference>
<protein>
    <recommendedName>
        <fullName evidence="6">Protein FAR1-RELATED SEQUENCE</fullName>
    </recommendedName>
</protein>
<evidence type="ECO:0000256" key="4">
    <source>
        <dbReference type="ARBA" id="ARBA00022833"/>
    </source>
</evidence>
<evidence type="ECO:0000256" key="3">
    <source>
        <dbReference type="ARBA" id="ARBA00022771"/>
    </source>
</evidence>
<dbReference type="GO" id="GO:0006355">
    <property type="term" value="P:regulation of DNA-templated transcription"/>
    <property type="evidence" value="ECO:0007669"/>
    <property type="project" value="UniProtKB-UniRule"/>
</dbReference>
<dbReference type="GO" id="GO:0008270">
    <property type="term" value="F:zinc ion binding"/>
    <property type="evidence" value="ECO:0007669"/>
    <property type="project" value="UniProtKB-UniRule"/>
</dbReference>
<keyword evidence="10" id="KW-1185">Reference proteome</keyword>
<comment type="caution">
    <text evidence="9">The sequence shown here is derived from an EMBL/GenBank/DDBJ whole genome shotgun (WGS) entry which is preliminary data.</text>
</comment>
<evidence type="ECO:0000313" key="10">
    <source>
        <dbReference type="Proteomes" id="UP000283530"/>
    </source>
</evidence>
<feature type="domain" description="SWIM-type" evidence="8">
    <location>
        <begin position="536"/>
        <end position="573"/>
    </location>
</feature>
<feature type="compositionally biased region" description="Polar residues" evidence="7">
    <location>
        <begin position="1"/>
        <end position="13"/>
    </location>
</feature>
<dbReference type="Pfam" id="PF03101">
    <property type="entry name" value="FAR1"/>
    <property type="match status" value="1"/>
</dbReference>
<name>A0A3S3MDL5_9MAGN</name>
<evidence type="ECO:0000313" key="9">
    <source>
        <dbReference type="EMBL" id="RWR74471.1"/>
    </source>
</evidence>
<reference evidence="9 10" key="1">
    <citation type="journal article" date="2019" name="Nat. Plants">
        <title>Stout camphor tree genome fills gaps in understanding of flowering plant genome evolution.</title>
        <authorList>
            <person name="Chaw S.M."/>
            <person name="Liu Y.C."/>
            <person name="Wu Y.W."/>
            <person name="Wang H.Y."/>
            <person name="Lin C.I."/>
            <person name="Wu C.S."/>
            <person name="Ke H.M."/>
            <person name="Chang L.Y."/>
            <person name="Hsu C.Y."/>
            <person name="Yang H.T."/>
            <person name="Sudianto E."/>
            <person name="Hsu M.H."/>
            <person name="Wu K.P."/>
            <person name="Wang L.N."/>
            <person name="Leebens-Mack J.H."/>
            <person name="Tsai I.J."/>
        </authorList>
    </citation>
    <scope>NUCLEOTIDE SEQUENCE [LARGE SCALE GENOMIC DNA]</scope>
    <source>
        <strain evidence="10">cv. Chaw 1501</strain>
        <tissue evidence="9">Young leaves</tissue>
    </source>
</reference>
<evidence type="ECO:0000256" key="1">
    <source>
        <dbReference type="ARBA" id="ARBA00005889"/>
    </source>
</evidence>
<keyword evidence="3 5" id="KW-0863">Zinc-finger</keyword>
<keyword evidence="2 6" id="KW-0479">Metal-binding</keyword>
<dbReference type="InterPro" id="IPR007527">
    <property type="entry name" value="Znf_SWIM"/>
</dbReference>
<evidence type="ECO:0000256" key="7">
    <source>
        <dbReference type="SAM" id="MobiDB-lite"/>
    </source>
</evidence>
<dbReference type="PANTHER" id="PTHR31669">
    <property type="entry name" value="PROTEIN FAR1-RELATED SEQUENCE 10-RELATED"/>
    <property type="match status" value="1"/>
</dbReference>
<dbReference type="Pfam" id="PF10551">
    <property type="entry name" value="MULE"/>
    <property type="match status" value="1"/>
</dbReference>
<keyword evidence="6" id="KW-0539">Nucleus</keyword>
<accession>A0A3S3MDL5</accession>
<comment type="subcellular location">
    <subcellularLocation>
        <location evidence="6">Nucleus</location>
    </subcellularLocation>
</comment>
<evidence type="ECO:0000256" key="5">
    <source>
        <dbReference type="PROSITE-ProRule" id="PRU00325"/>
    </source>
</evidence>
<dbReference type="Proteomes" id="UP000283530">
    <property type="component" value="Unassembled WGS sequence"/>
</dbReference>
<dbReference type="InterPro" id="IPR006564">
    <property type="entry name" value="Znf_PMZ"/>
</dbReference>
<keyword evidence="4 6" id="KW-0862">Zinc</keyword>
<evidence type="ECO:0000259" key="8">
    <source>
        <dbReference type="PROSITE" id="PS50966"/>
    </source>
</evidence>
<gene>
    <name evidence="9" type="ORF">CKAN_00280000</name>
</gene>
<dbReference type="InterPro" id="IPR031052">
    <property type="entry name" value="FHY3/FAR1"/>
</dbReference>
<dbReference type="PANTHER" id="PTHR31669:SF281">
    <property type="entry name" value="PROTEIN FAR1-RELATED SEQUENCE"/>
    <property type="match status" value="1"/>
</dbReference>
<sequence length="805" mass="92518">MKYNSSMGAQTKDNLTKPKVPMHDKGNDDGVPDPKVGMEFENEGDVYDFYNKHARKVGFSVRKNWRTTDRKTGLVKTRRYVCSKEGHRVADKRDKNVKHHRDETRTGCEAFMTVRIQLNGKYRVTETNLLHNHPLATPHQVHLLRSQRKFSVANAAVANDSDSSGSTPKNVEFMSREGEGQENVGCIPVDSKHYLRSKRMKAIQKFDAGGLLEYFKNRQLEDPSFFYSIQLDADDRIANVFWSDGRMLIDYELFGDVVCFDTACKTDEYGRPFAPFIGVNHHRQVNIFGAAFIYDETTDSFRWLFRTFCDAMSGKKPTLIFTDQNKLMENAIEIELPKTVHRISVWHMFQNALKHLSHVFCASHSFSNDFSKCVYDCEEEDEFLQAWDDMIKKYSLVDNTWLQQLFNEREKWAVVYGRDTFCADMNSILQDGSLKEELKRYLHPTRNILQFFEDFQRMVDEKRYAELKANFKMTQSSPKVIVPVDILTHASSVYTPKMFEMFQTEYVNGLNCIVKGCTEVGAVKKYEVFDGKGRCHVVTLDSMDEAIVTCSCKKYEFLGILCGHVLRVIGNTIRFVPTKYILKRWTQEASTLSLKMPSSGFKSGDDHKKAFSRRYNHLVFNFVKVATRASESEEAYRCATNLLDKMWQDIERIWRNLAHAEPSINVDLERIWRNLAHEEPSIDVESLSDEGGAQDDSLKLTVDDLQFKEAYEFRRKMGSGTGGHSMKGFFEKPPASSTVHSNTCPAPIYYPVPSTPPTLFLQGNSPHDFYRESVHSMSNLSRESSLFGTPQQFIIGSSSRESSKE</sequence>
<dbReference type="SMART" id="SM00575">
    <property type="entry name" value="ZnF_PMZ"/>
    <property type="match status" value="1"/>
</dbReference>
<evidence type="ECO:0000256" key="2">
    <source>
        <dbReference type="ARBA" id="ARBA00022723"/>
    </source>
</evidence>
<dbReference type="InterPro" id="IPR004330">
    <property type="entry name" value="FAR1_DNA_bnd_dom"/>
</dbReference>
<dbReference type="OrthoDB" id="2402896at2759"/>